<accession>A0A5D0MJ03</accession>
<keyword evidence="1" id="KW-0175">Coiled coil</keyword>
<dbReference type="SMART" id="SM01264">
    <property type="entry name" value="M16C_associated"/>
    <property type="match status" value="1"/>
</dbReference>
<dbReference type="Pfam" id="PF05193">
    <property type="entry name" value="Peptidase_M16_C"/>
    <property type="match status" value="1"/>
</dbReference>
<evidence type="ECO:0000256" key="1">
    <source>
        <dbReference type="SAM" id="Coils"/>
    </source>
</evidence>
<dbReference type="InterPro" id="IPR011765">
    <property type="entry name" value="Pept_M16_N"/>
</dbReference>
<dbReference type="InterPro" id="IPR007863">
    <property type="entry name" value="Peptidase_M16_C"/>
</dbReference>
<dbReference type="AlphaFoldDB" id="A0A5D0MJ03"/>
<dbReference type="GO" id="GO:0004222">
    <property type="term" value="F:metalloendopeptidase activity"/>
    <property type="evidence" value="ECO:0007669"/>
    <property type="project" value="TreeGrafter"/>
</dbReference>
<dbReference type="GO" id="GO:0016485">
    <property type="term" value="P:protein processing"/>
    <property type="evidence" value="ECO:0007669"/>
    <property type="project" value="TreeGrafter"/>
</dbReference>
<feature type="coiled-coil region" evidence="1">
    <location>
        <begin position="494"/>
        <end position="524"/>
    </location>
</feature>
<dbReference type="InterPro" id="IPR011249">
    <property type="entry name" value="Metalloenz_LuxS/M16"/>
</dbReference>
<comment type="caution">
    <text evidence="3">The sequence shown here is derived from an EMBL/GenBank/DDBJ whole genome shotgun (WGS) entry which is preliminary data.</text>
</comment>
<feature type="domain" description="Peptidase M16C associated" evidence="2">
    <location>
        <begin position="486"/>
        <end position="736"/>
    </location>
</feature>
<reference evidence="3" key="1">
    <citation type="submission" date="2019-08" db="EMBL/GenBank/DDBJ databases">
        <title>Genomic characterization of a novel candidate phylum (ARYD3) from a high temperature, high salinity tertiary oil reservoir in north central Oklahoma, USA.</title>
        <authorList>
            <person name="Youssef N.H."/>
            <person name="Yadav A."/>
            <person name="Elshahed M.S."/>
        </authorList>
    </citation>
    <scope>NUCLEOTIDE SEQUENCE [LARGE SCALE GENOMIC DNA]</scope>
    <source>
        <strain evidence="3">ARYD3</strain>
    </source>
</reference>
<keyword evidence="4" id="KW-1185">Reference proteome</keyword>
<gene>
    <name evidence="3" type="ORF">FXF47_08670</name>
</gene>
<dbReference type="PANTHER" id="PTHR43016:SF13">
    <property type="entry name" value="PRESEQUENCE PROTEASE, MITOCHONDRIAL"/>
    <property type="match status" value="1"/>
</dbReference>
<dbReference type="PANTHER" id="PTHR43016">
    <property type="entry name" value="PRESEQUENCE PROTEASE"/>
    <property type="match status" value="1"/>
</dbReference>
<name>A0A5D0MJ03_9BACT</name>
<evidence type="ECO:0000259" key="2">
    <source>
        <dbReference type="SMART" id="SM01264"/>
    </source>
</evidence>
<dbReference type="Pfam" id="PF00675">
    <property type="entry name" value="Peptidase_M16"/>
    <property type="match status" value="1"/>
</dbReference>
<dbReference type="Pfam" id="PF22516">
    <property type="entry name" value="PreP_C"/>
    <property type="match status" value="1"/>
</dbReference>
<protein>
    <submittedName>
        <fullName evidence="3">Insulinase family protein</fullName>
    </submittedName>
</protein>
<dbReference type="SUPFAM" id="SSF63411">
    <property type="entry name" value="LuxS/MPP-like metallohydrolase"/>
    <property type="match status" value="4"/>
</dbReference>
<dbReference type="Proteomes" id="UP000324143">
    <property type="component" value="Unassembled WGS sequence"/>
</dbReference>
<sequence>MKLRKVFLILVISFTLIFTALAVDFKEGKTYNGFKLLKKEKISEVDSTGYLFEHVKTGARLFKLQNDNENKAFSIAFKTIPYSDNGIAHVMEHSVLCGSRKYPVKSPFEVLSKGSMKTFLNAMTGSDMTSYPVASTNDKEFKNLMDVYLDAVFFPNIHENNMILKQEGWHYELNSPEDELKVNGIVYNEMKGALSSPGSLLWNKTMSALYPMNTYKYESGGEPEAIKTITQQEFEEFHSKFYHPSNSYIYLYGEGNLNEELKIINKDFLSKFSKKDVGSGITEQKTFDKPKEEEYYYSISKREDKNNKIYYSMGWMINESDNLQLELAFQILNNVLINSTGAPLKTAILENNLGKDVGSYFYDSIKQPMFYLEINNSSLEKKEKVKETIQNTLKDLVKNGIDNKRLRAAIKQYEFKLREADFGSFPKGLAYGFNMIYDWKFGTSPFESLKYEDRLAQIKKNIDTDYFENIVEKYLLNNNHRVFVTLKPQKGLLAEKRKERKEKLQKMKENMSKKELNKIIAENKKLKEYQSKQDDPEDLKKLPLLKLSDIDKSVKKYPVKEEMIKGRKLYTYLTDTNKIAYVRLMFDVNSVPEKKLQYIPLLTYLLEKLDTKNYSYRELDTEMKMYTGGISVYRATHFINNNYDNYRPVVGLSGKSMIEDSSKMMDLMIEIAKNTKFENKERIGRLISKLRSQEERQMGHRGFRVAFDRLQSNLSQYGIYNEKTSGFSYLQFLRKIDNKYSKNSKEVINNLKEIYKNLFHRDNLKISLVTEEKYYNETKDSIASIIEELNGRKIKKHEYKLRKDKKNEAIASSGTRVQYVLKGSNYRNLGIEYTGKMNVVSQILSRDYLHNKIREIGGAYGGFGGFTKNGMFYAGSYRDPSLDSTLKVINNIPEYLKDFKASDREMRRYIIGRISRFSQPRSPRAEGDFAINLKIENTTHEERQKIKNEMLDTTVEDVRSYSKKLEKILKNSIISVYGNTDKVEKNKKYFDEIIYFSK</sequence>
<dbReference type="EMBL" id="VSIX01000121">
    <property type="protein sequence ID" value="TYB30539.1"/>
    <property type="molecule type" value="Genomic_DNA"/>
</dbReference>
<evidence type="ECO:0000313" key="4">
    <source>
        <dbReference type="Proteomes" id="UP000324143"/>
    </source>
</evidence>
<dbReference type="GO" id="GO:0046872">
    <property type="term" value="F:metal ion binding"/>
    <property type="evidence" value="ECO:0007669"/>
    <property type="project" value="InterPro"/>
</dbReference>
<dbReference type="InterPro" id="IPR013578">
    <property type="entry name" value="Peptidase_M16C_assoc"/>
</dbReference>
<proteinExistence type="predicted"/>
<organism evidence="3 4">
    <name type="scientific">Candidatus Mcinerneyibacterium aminivorans</name>
    <dbReference type="NCBI Taxonomy" id="2703815"/>
    <lineage>
        <taxon>Bacteria</taxon>
        <taxon>Candidatus Macinerneyibacteriota</taxon>
        <taxon>Candidatus Mcinerneyibacteria</taxon>
        <taxon>Candidatus Mcinerneyibacteriales</taxon>
        <taxon>Candidatus Mcinerneyibacteriaceae</taxon>
        <taxon>Candidatus Mcinerneyibacterium</taxon>
    </lineage>
</organism>
<dbReference type="Pfam" id="PF08367">
    <property type="entry name" value="M16C_assoc"/>
    <property type="match status" value="1"/>
</dbReference>
<evidence type="ECO:0000313" key="3">
    <source>
        <dbReference type="EMBL" id="TYB30539.1"/>
    </source>
</evidence>
<dbReference type="FunFam" id="3.30.830.10:FF:000034">
    <property type="entry name" value="presequence protease 1, chloroplastic/mitochondrial"/>
    <property type="match status" value="1"/>
</dbReference>
<dbReference type="InterPro" id="IPR055130">
    <property type="entry name" value="PreP_C"/>
</dbReference>
<dbReference type="Gene3D" id="3.30.830.10">
    <property type="entry name" value="Metalloenzyme, LuxS/M16 peptidase-like"/>
    <property type="match status" value="4"/>
</dbReference>